<dbReference type="Gene3D" id="1.10.10.10">
    <property type="entry name" value="Winged helix-like DNA-binding domain superfamily/Winged helix DNA-binding domain"/>
    <property type="match status" value="1"/>
</dbReference>
<gene>
    <name evidence="1" type="ORF">CP500_002065</name>
</gene>
<dbReference type="AlphaFoldDB" id="A0A2G4F6H2"/>
<dbReference type="InterPro" id="IPR036388">
    <property type="entry name" value="WH-like_DNA-bd_sf"/>
</dbReference>
<dbReference type="Pfam" id="PF04255">
    <property type="entry name" value="DUF433"/>
    <property type="match status" value="1"/>
</dbReference>
<organism evidence="1 2">
    <name type="scientific">Tychonema bourrellyi FEM_GT703</name>
    <dbReference type="NCBI Taxonomy" id="2040638"/>
    <lineage>
        <taxon>Bacteria</taxon>
        <taxon>Bacillati</taxon>
        <taxon>Cyanobacteriota</taxon>
        <taxon>Cyanophyceae</taxon>
        <taxon>Oscillatoriophycideae</taxon>
        <taxon>Oscillatoriales</taxon>
        <taxon>Microcoleaceae</taxon>
        <taxon>Tychonema</taxon>
    </lineage>
</organism>
<comment type="caution">
    <text evidence="1">The sequence shown here is derived from an EMBL/GenBank/DDBJ whole genome shotgun (WGS) entry which is preliminary data.</text>
</comment>
<dbReference type="InterPro" id="IPR007367">
    <property type="entry name" value="DUF433"/>
</dbReference>
<dbReference type="RefSeq" id="WP_096828767.1">
    <property type="nucleotide sequence ID" value="NZ_NXIB02000006.1"/>
</dbReference>
<evidence type="ECO:0000313" key="1">
    <source>
        <dbReference type="EMBL" id="PHX57087.1"/>
    </source>
</evidence>
<sequence length="116" mass="13906">MQLEDYFNFLRPDDIRLKGSRIGIETILYEYLFRARTPEEIANVYTSLTLEQVYATILYYLHNKEAVGKYITEWLEWGDKMREEQRRNPRPVYEKIRKLRAARDAMRKADGNPVSV</sequence>
<reference evidence="1" key="1">
    <citation type="submission" date="2017-10" db="EMBL/GenBank/DDBJ databases">
        <title>Draft genome sequence of the planktic cyanobacteria Tychonema bourrellyi isolated from alpine lentic freshwater.</title>
        <authorList>
            <person name="Tett A."/>
            <person name="Armanini F."/>
            <person name="Asnicar F."/>
            <person name="Boscaini A."/>
            <person name="Pasolli E."/>
            <person name="Zolfo M."/>
            <person name="Donati C."/>
            <person name="Salmaso N."/>
            <person name="Segata N."/>
        </authorList>
    </citation>
    <scope>NUCLEOTIDE SEQUENCE</scope>
    <source>
        <strain evidence="1">FEM_GT703</strain>
    </source>
</reference>
<dbReference type="OrthoDB" id="466370at2"/>
<dbReference type="InterPro" id="IPR009057">
    <property type="entry name" value="Homeodomain-like_sf"/>
</dbReference>
<evidence type="ECO:0000313" key="2">
    <source>
        <dbReference type="Proteomes" id="UP000226442"/>
    </source>
</evidence>
<accession>A0A2G4F6H2</accession>
<dbReference type="Proteomes" id="UP000226442">
    <property type="component" value="Unassembled WGS sequence"/>
</dbReference>
<proteinExistence type="predicted"/>
<keyword evidence="2" id="KW-1185">Reference proteome</keyword>
<dbReference type="SUPFAM" id="SSF46689">
    <property type="entry name" value="Homeodomain-like"/>
    <property type="match status" value="1"/>
</dbReference>
<name>A0A2G4F6H2_9CYAN</name>
<protein>
    <submittedName>
        <fullName evidence="1">DUF433 domain-containing protein</fullName>
    </submittedName>
</protein>
<dbReference type="EMBL" id="NXIB02000006">
    <property type="protein sequence ID" value="PHX57087.1"/>
    <property type="molecule type" value="Genomic_DNA"/>
</dbReference>